<dbReference type="InterPro" id="IPR035936">
    <property type="entry name" value="BB2672"/>
</dbReference>
<dbReference type="AlphaFoldDB" id="A0A0S3PU10"/>
<name>A0A0S3PU10_9BRAD</name>
<dbReference type="Gene3D" id="3.30.1330.110">
    <property type="entry name" value="BB2672"/>
    <property type="match status" value="1"/>
</dbReference>
<evidence type="ECO:0000313" key="2">
    <source>
        <dbReference type="Proteomes" id="UP000236884"/>
    </source>
</evidence>
<dbReference type="OrthoDB" id="9803312at2"/>
<accession>A0A0S3PU10</accession>
<proteinExistence type="predicted"/>
<gene>
    <name evidence="1" type="ORF">GJW-30_1_01994</name>
</gene>
<protein>
    <recommendedName>
        <fullName evidence="3">Amino acid synthesis</fullName>
    </recommendedName>
</protein>
<sequence length="180" mass="19236">MLHIRKTAILREDVTAEITKVGERPIVRVVGLAVIENPFAGRFVEDLTELFEAGKAVGELLMPDVVRQLSQSPISYGKAAIVGTHGEFEHGGACIHPMLGKPMRSAVGGGKNVIPSNVKVGACGVSIDVPLAHKDDPWSFDHFDTMTVAIADAPRPNEIMIIMAIADGGRLHPRCGDGPR</sequence>
<dbReference type="InterPro" id="IPR009569">
    <property type="entry name" value="AA_synth_put"/>
</dbReference>
<dbReference type="EMBL" id="AP014946">
    <property type="protein sequence ID" value="BAT59461.1"/>
    <property type="molecule type" value="Genomic_DNA"/>
</dbReference>
<dbReference type="SUPFAM" id="SSF160519">
    <property type="entry name" value="BB2672-like"/>
    <property type="match status" value="1"/>
</dbReference>
<dbReference type="Proteomes" id="UP000236884">
    <property type="component" value="Chromosome"/>
</dbReference>
<dbReference type="KEGG" id="vgo:GJW-30_1_01994"/>
<keyword evidence="2" id="KW-1185">Reference proteome</keyword>
<evidence type="ECO:0000313" key="1">
    <source>
        <dbReference type="EMBL" id="BAT59461.1"/>
    </source>
</evidence>
<reference evidence="1 2" key="1">
    <citation type="submission" date="2015-08" db="EMBL/GenBank/DDBJ databases">
        <title>Investigation of the bacterial diversity of lava forest soil.</title>
        <authorList>
            <person name="Lee J.S."/>
        </authorList>
    </citation>
    <scope>NUCLEOTIDE SEQUENCE [LARGE SCALE GENOMIC DNA]</scope>
    <source>
        <strain evidence="1 2">GJW-30</strain>
    </source>
</reference>
<dbReference type="Pfam" id="PF06684">
    <property type="entry name" value="AA_synth"/>
    <property type="match status" value="1"/>
</dbReference>
<organism evidence="1 2">
    <name type="scientific">Variibacter gotjawalensis</name>
    <dbReference type="NCBI Taxonomy" id="1333996"/>
    <lineage>
        <taxon>Bacteria</taxon>
        <taxon>Pseudomonadati</taxon>
        <taxon>Pseudomonadota</taxon>
        <taxon>Alphaproteobacteria</taxon>
        <taxon>Hyphomicrobiales</taxon>
        <taxon>Nitrobacteraceae</taxon>
        <taxon>Variibacter</taxon>
    </lineage>
</organism>
<evidence type="ECO:0008006" key="3">
    <source>
        <dbReference type="Google" id="ProtNLM"/>
    </source>
</evidence>